<reference evidence="12 13" key="1">
    <citation type="submission" date="2019-06" db="EMBL/GenBank/DDBJ databases">
        <title>Draft genome sequence of the filamentous fungus Phialemoniopsis curvata isolated from diesel fuel.</title>
        <authorList>
            <person name="Varaljay V.A."/>
            <person name="Lyon W.J."/>
            <person name="Crouch A.L."/>
            <person name="Drake C.E."/>
            <person name="Hollomon J.M."/>
            <person name="Nadeau L.J."/>
            <person name="Nunn H.S."/>
            <person name="Stevenson B.S."/>
            <person name="Bojanowski C.L."/>
            <person name="Crookes-Goodson W.J."/>
        </authorList>
    </citation>
    <scope>NUCLEOTIDE SEQUENCE [LARGE SCALE GENOMIC DNA]</scope>
    <source>
        <strain evidence="12 13">D216</strain>
    </source>
</reference>
<feature type="region of interest" description="Disordered" evidence="10">
    <location>
        <begin position="392"/>
        <end position="419"/>
    </location>
</feature>
<dbReference type="GO" id="GO:0005524">
    <property type="term" value="F:ATP binding"/>
    <property type="evidence" value="ECO:0007669"/>
    <property type="project" value="InterPro"/>
</dbReference>
<dbReference type="Gene3D" id="1.10.510.10">
    <property type="entry name" value="Transferase(Phosphotransferase) domain 1"/>
    <property type="match status" value="1"/>
</dbReference>
<comment type="catalytic activity">
    <reaction evidence="9">
        <text>L-seryl-[protein] + ATP = O-phospho-L-seryl-[protein] + ADP + H(+)</text>
        <dbReference type="Rhea" id="RHEA:17989"/>
        <dbReference type="Rhea" id="RHEA-COMP:9863"/>
        <dbReference type="Rhea" id="RHEA-COMP:11604"/>
        <dbReference type="ChEBI" id="CHEBI:15378"/>
        <dbReference type="ChEBI" id="CHEBI:29999"/>
        <dbReference type="ChEBI" id="CHEBI:30616"/>
        <dbReference type="ChEBI" id="CHEBI:83421"/>
        <dbReference type="ChEBI" id="CHEBI:456216"/>
        <dbReference type="EC" id="2.7.11.1"/>
    </reaction>
</comment>
<proteinExistence type="predicted"/>
<protein>
    <recommendedName>
        <fullName evidence="5">EKC/KEOPS complex subunit BUD32</fullName>
        <ecNumber evidence="3">2.7.11.1</ecNumber>
    </recommendedName>
    <alternativeName>
        <fullName evidence="6 7">Atypical Serine/threonine protein kinase BUD32</fullName>
    </alternativeName>
    <alternativeName>
        <fullName evidence="4">EKC/KEOPS complex subunit bud32</fullName>
    </alternativeName>
</protein>
<evidence type="ECO:0000259" key="11">
    <source>
        <dbReference type="PROSITE" id="PS50011"/>
    </source>
</evidence>
<dbReference type="InParanoid" id="A0A507B4U6"/>
<dbReference type="GO" id="GO:0004674">
    <property type="term" value="F:protein serine/threonine kinase activity"/>
    <property type="evidence" value="ECO:0007669"/>
    <property type="project" value="UniProtKB-EC"/>
</dbReference>
<dbReference type="PROSITE" id="PS50011">
    <property type="entry name" value="PROTEIN_KINASE_DOM"/>
    <property type="match status" value="1"/>
</dbReference>
<feature type="region of interest" description="Disordered" evidence="10">
    <location>
        <begin position="342"/>
        <end position="370"/>
    </location>
</feature>
<evidence type="ECO:0000256" key="9">
    <source>
        <dbReference type="ARBA" id="ARBA00048679"/>
    </source>
</evidence>
<keyword evidence="13" id="KW-1185">Reference proteome</keyword>
<dbReference type="InterPro" id="IPR000719">
    <property type="entry name" value="Prot_kinase_dom"/>
</dbReference>
<evidence type="ECO:0000313" key="12">
    <source>
        <dbReference type="EMBL" id="TPX14843.1"/>
    </source>
</evidence>
<comment type="caution">
    <text evidence="12">The sequence shown here is derived from an EMBL/GenBank/DDBJ whole genome shotgun (WGS) entry which is preliminary data.</text>
</comment>
<sequence>MALPIGFRGATSTFYRLEPGVVLKSPRESKVFGAAEIEQSFSVERQILEILGSHCRIVGYLGWKEDAPRGLKLAEASHGSLQQYLYDNPVIPSSLREKWCRQAISAVAFVHSKGVIHSDLRPDNFLVHATTATSLDLWLCDFGTSECKQYGLNEGRLPYSGFYDPNLAPQPGQAMDIFSLASVLYTILTGHWPHRDPGRFQTIEQVDDYHEKVDRLFGLGEFPDVDGLFMGEVIMNCWEHKKRMSHLFNLHRSPDKPFSIDLTISRLLTTRRAALLCNLGRAERSPDDTMSPLPLVIENIHLLQTQSPTPSTKLSRREPVLPADPKYWEQKRQELDKIYLAPGRSEESTAPEPDAGPQVEENRNAECLSDENMRKEAVLAWVRASGRAALAERPVSPCTDPDTPALSRPKRKRAHDEGGIVRRWVSSPEALEGSQNGLLWRRSRTRCLQRRGHTDSPALHDTVWETAHECQETDDPMLHPETAGTEEQATGGYGNQEEWHIRSNGIDEAGLSKQQPPGLLRLFYMLFYICSRCVCS</sequence>
<comment type="catalytic activity">
    <reaction evidence="8">
        <text>L-threonyl-[protein] + ATP = O-phospho-L-threonyl-[protein] + ADP + H(+)</text>
        <dbReference type="Rhea" id="RHEA:46608"/>
        <dbReference type="Rhea" id="RHEA-COMP:11060"/>
        <dbReference type="Rhea" id="RHEA-COMP:11605"/>
        <dbReference type="ChEBI" id="CHEBI:15378"/>
        <dbReference type="ChEBI" id="CHEBI:30013"/>
        <dbReference type="ChEBI" id="CHEBI:30616"/>
        <dbReference type="ChEBI" id="CHEBI:61977"/>
        <dbReference type="ChEBI" id="CHEBI:456216"/>
        <dbReference type="EC" id="2.7.11.1"/>
    </reaction>
</comment>
<dbReference type="Proteomes" id="UP000319257">
    <property type="component" value="Unassembled WGS sequence"/>
</dbReference>
<evidence type="ECO:0000256" key="10">
    <source>
        <dbReference type="SAM" id="MobiDB-lite"/>
    </source>
</evidence>
<dbReference type="STRING" id="1093900.A0A507B4U6"/>
<evidence type="ECO:0000256" key="2">
    <source>
        <dbReference type="ARBA" id="ARBA00011534"/>
    </source>
</evidence>
<evidence type="ECO:0000256" key="7">
    <source>
        <dbReference type="ARBA" id="ARBA00033194"/>
    </source>
</evidence>
<organism evidence="12 13">
    <name type="scientific">Thyridium curvatum</name>
    <dbReference type="NCBI Taxonomy" id="1093900"/>
    <lineage>
        <taxon>Eukaryota</taxon>
        <taxon>Fungi</taxon>
        <taxon>Dikarya</taxon>
        <taxon>Ascomycota</taxon>
        <taxon>Pezizomycotina</taxon>
        <taxon>Sordariomycetes</taxon>
        <taxon>Sordariomycetidae</taxon>
        <taxon>Thyridiales</taxon>
        <taxon>Thyridiaceae</taxon>
        <taxon>Thyridium</taxon>
    </lineage>
</organism>
<name>A0A507B4U6_9PEZI</name>
<dbReference type="InterPro" id="IPR050167">
    <property type="entry name" value="Ser_Thr_protein_kinase"/>
</dbReference>
<dbReference type="InterPro" id="IPR008266">
    <property type="entry name" value="Tyr_kinase_AS"/>
</dbReference>
<evidence type="ECO:0000256" key="4">
    <source>
        <dbReference type="ARBA" id="ARBA00013948"/>
    </source>
</evidence>
<dbReference type="GO" id="GO:0005737">
    <property type="term" value="C:cytoplasm"/>
    <property type="evidence" value="ECO:0007669"/>
    <property type="project" value="TreeGrafter"/>
</dbReference>
<feature type="domain" description="Protein kinase" evidence="11">
    <location>
        <begin position="1"/>
        <end position="259"/>
    </location>
</feature>
<dbReference type="RefSeq" id="XP_030996554.1">
    <property type="nucleotide sequence ID" value="XM_031139419.1"/>
</dbReference>
<comment type="function">
    <text evidence="1">Component of the EKC/KEOPS complex that is required for the formation of a threonylcarbamoyl group on adenosine at position 37 (t(6)A37) in tRNAs that read codons beginning with adenine. The complex is probably involved in the transfer of the threonylcarbamoyl moiety of threonylcarbamoyl-AMP (TC-AMP) to the N6 group of A37. BUD32 has ATPase activity in the context of the EKC/KEOPS complex and likely plays a supporting role to the catalytic subunit KAE1. The EKC/KEOPS complex also promotes both telomere uncapping and telomere elongation. The complex is required for efficient recruitment of transcriptional coactivators.</text>
</comment>
<dbReference type="PROSITE" id="PS00109">
    <property type="entry name" value="PROTEIN_KINASE_TYR"/>
    <property type="match status" value="1"/>
</dbReference>
<evidence type="ECO:0000256" key="5">
    <source>
        <dbReference type="ARBA" id="ARBA00019973"/>
    </source>
</evidence>
<evidence type="ECO:0000313" key="13">
    <source>
        <dbReference type="Proteomes" id="UP000319257"/>
    </source>
</evidence>
<evidence type="ECO:0000256" key="8">
    <source>
        <dbReference type="ARBA" id="ARBA00047899"/>
    </source>
</evidence>
<evidence type="ECO:0000256" key="3">
    <source>
        <dbReference type="ARBA" id="ARBA00012513"/>
    </source>
</evidence>
<feature type="region of interest" description="Disordered" evidence="10">
    <location>
        <begin position="307"/>
        <end position="327"/>
    </location>
</feature>
<dbReference type="EMBL" id="SKBQ01000025">
    <property type="protein sequence ID" value="TPX14843.1"/>
    <property type="molecule type" value="Genomic_DNA"/>
</dbReference>
<dbReference type="Pfam" id="PF00069">
    <property type="entry name" value="Pkinase"/>
    <property type="match status" value="1"/>
</dbReference>
<dbReference type="AlphaFoldDB" id="A0A507B4U6"/>
<gene>
    <name evidence="12" type="ORF">E0L32_004952</name>
</gene>
<evidence type="ECO:0000256" key="1">
    <source>
        <dbReference type="ARBA" id="ARBA00003747"/>
    </source>
</evidence>
<dbReference type="GeneID" id="41972399"/>
<evidence type="ECO:0000256" key="6">
    <source>
        <dbReference type="ARBA" id="ARBA00030980"/>
    </source>
</evidence>
<dbReference type="GO" id="GO:0007165">
    <property type="term" value="P:signal transduction"/>
    <property type="evidence" value="ECO:0007669"/>
    <property type="project" value="TreeGrafter"/>
</dbReference>
<accession>A0A507B4U6</accession>
<dbReference type="SUPFAM" id="SSF56112">
    <property type="entry name" value="Protein kinase-like (PK-like)"/>
    <property type="match status" value="1"/>
</dbReference>
<dbReference type="InterPro" id="IPR011009">
    <property type="entry name" value="Kinase-like_dom_sf"/>
</dbReference>
<dbReference type="PANTHER" id="PTHR23257">
    <property type="entry name" value="SERINE-THREONINE PROTEIN KINASE"/>
    <property type="match status" value="1"/>
</dbReference>
<comment type="subunit">
    <text evidence="2">Component of the EKC/KEOPS complex composed of at least BUD32, CGI121, GON7, KAE1 and PCC1; the whole complex dimerizes.</text>
</comment>
<dbReference type="OrthoDB" id="4918057at2759"/>
<dbReference type="EC" id="2.7.11.1" evidence="3"/>